<feature type="domain" description="RNase H type-1" evidence="1">
    <location>
        <begin position="186"/>
        <end position="246"/>
    </location>
</feature>
<dbReference type="Gene3D" id="3.30.420.10">
    <property type="entry name" value="Ribonuclease H-like superfamily/Ribonuclease H"/>
    <property type="match status" value="1"/>
</dbReference>
<proteinExistence type="predicted"/>
<evidence type="ECO:0000259" key="1">
    <source>
        <dbReference type="Pfam" id="PF13456"/>
    </source>
</evidence>
<dbReference type="Proteomes" id="UP001289374">
    <property type="component" value="Unassembled WGS sequence"/>
</dbReference>
<feature type="domain" description="Integrase zinc-binding" evidence="2">
    <location>
        <begin position="249"/>
        <end position="301"/>
    </location>
</feature>
<dbReference type="InterPro" id="IPR002156">
    <property type="entry name" value="RNaseH_domain"/>
</dbReference>
<dbReference type="InterPro" id="IPR041588">
    <property type="entry name" value="Integrase_H2C2"/>
</dbReference>
<dbReference type="SUPFAM" id="SSF56672">
    <property type="entry name" value="DNA/RNA polymerases"/>
    <property type="match status" value="1"/>
</dbReference>
<dbReference type="Gene3D" id="3.10.10.10">
    <property type="entry name" value="HIV Type 1 Reverse Transcriptase, subunit A, domain 1"/>
    <property type="match status" value="1"/>
</dbReference>
<dbReference type="Pfam" id="PF13456">
    <property type="entry name" value="RVT_3"/>
    <property type="match status" value="1"/>
</dbReference>
<keyword evidence="4" id="KW-1185">Reference proteome</keyword>
<comment type="caution">
    <text evidence="3">The sequence shown here is derived from an EMBL/GenBank/DDBJ whole genome shotgun (WGS) entry which is preliminary data.</text>
</comment>
<dbReference type="EMBL" id="JACGWL010000015">
    <property type="protein sequence ID" value="KAK4386249.1"/>
    <property type="molecule type" value="Genomic_DNA"/>
</dbReference>
<protein>
    <submittedName>
        <fullName evidence="3">Uncharacterized protein</fullName>
    </submittedName>
</protein>
<dbReference type="Pfam" id="PF17921">
    <property type="entry name" value="Integrase_H2C2"/>
    <property type="match status" value="1"/>
</dbReference>
<evidence type="ECO:0000313" key="4">
    <source>
        <dbReference type="Proteomes" id="UP001289374"/>
    </source>
</evidence>
<sequence>MTPELETLTIEFLRENNDMFAQSSSDFQGIGPKIIMHRINMDPQVQQIKQKKRTFGVEMNKIIEEEVNKLLERGFVYEIQYTNWLSNVVIVPKVSGNWCYLPKSGEQDVQRPNRKNEVESYKCTFGVRGGNFLEYMVSEKGIEANPEKIEAIMLLGLPKMVKDVQKLTGKIASLNCFTGPGGFEIEIAIKLSFSTTNNEVEYETLIMGLRITWDGGVKDLDVYTDSQLVAMQIEEVYETRELSMMQYLKKALTEIHEGNYGNHSVGRTLAQKVLKQGYFCPTMVEDAKEFSKKCESCQKFATTSHVPTTPMESIKITCPFDQWGIDIVGPFPLAVA</sequence>
<evidence type="ECO:0000259" key="2">
    <source>
        <dbReference type="Pfam" id="PF17921"/>
    </source>
</evidence>
<gene>
    <name evidence="3" type="ORF">Sango_2495500</name>
</gene>
<dbReference type="GO" id="GO:0003676">
    <property type="term" value="F:nucleic acid binding"/>
    <property type="evidence" value="ECO:0007669"/>
    <property type="project" value="InterPro"/>
</dbReference>
<dbReference type="InterPro" id="IPR043502">
    <property type="entry name" value="DNA/RNA_pol_sf"/>
</dbReference>
<dbReference type="GO" id="GO:0004523">
    <property type="term" value="F:RNA-DNA hybrid ribonuclease activity"/>
    <property type="evidence" value="ECO:0007669"/>
    <property type="project" value="InterPro"/>
</dbReference>
<evidence type="ECO:0000313" key="3">
    <source>
        <dbReference type="EMBL" id="KAK4386249.1"/>
    </source>
</evidence>
<name>A0AAE1W3W4_9LAMI</name>
<reference evidence="3" key="2">
    <citation type="journal article" date="2024" name="Plant">
        <title>Genomic evolution and insights into agronomic trait innovations of Sesamum species.</title>
        <authorList>
            <person name="Miao H."/>
            <person name="Wang L."/>
            <person name="Qu L."/>
            <person name="Liu H."/>
            <person name="Sun Y."/>
            <person name="Le M."/>
            <person name="Wang Q."/>
            <person name="Wei S."/>
            <person name="Zheng Y."/>
            <person name="Lin W."/>
            <person name="Duan Y."/>
            <person name="Cao H."/>
            <person name="Xiong S."/>
            <person name="Wang X."/>
            <person name="Wei L."/>
            <person name="Li C."/>
            <person name="Ma Q."/>
            <person name="Ju M."/>
            <person name="Zhao R."/>
            <person name="Li G."/>
            <person name="Mu C."/>
            <person name="Tian Q."/>
            <person name="Mei H."/>
            <person name="Zhang T."/>
            <person name="Gao T."/>
            <person name="Zhang H."/>
        </authorList>
    </citation>
    <scope>NUCLEOTIDE SEQUENCE</scope>
    <source>
        <strain evidence="3">K16</strain>
    </source>
</reference>
<dbReference type="PANTHER" id="PTHR48475:SF2">
    <property type="entry name" value="RIBONUCLEASE H"/>
    <property type="match status" value="1"/>
</dbReference>
<dbReference type="InterPro" id="IPR036397">
    <property type="entry name" value="RNaseH_sf"/>
</dbReference>
<dbReference type="AlphaFoldDB" id="A0AAE1W3W4"/>
<organism evidence="3 4">
    <name type="scientific">Sesamum angolense</name>
    <dbReference type="NCBI Taxonomy" id="2727404"/>
    <lineage>
        <taxon>Eukaryota</taxon>
        <taxon>Viridiplantae</taxon>
        <taxon>Streptophyta</taxon>
        <taxon>Embryophyta</taxon>
        <taxon>Tracheophyta</taxon>
        <taxon>Spermatophyta</taxon>
        <taxon>Magnoliopsida</taxon>
        <taxon>eudicotyledons</taxon>
        <taxon>Gunneridae</taxon>
        <taxon>Pentapetalae</taxon>
        <taxon>asterids</taxon>
        <taxon>lamiids</taxon>
        <taxon>Lamiales</taxon>
        <taxon>Pedaliaceae</taxon>
        <taxon>Sesamum</taxon>
    </lineage>
</organism>
<accession>A0AAE1W3W4</accession>
<dbReference type="PANTHER" id="PTHR48475">
    <property type="entry name" value="RIBONUCLEASE H"/>
    <property type="match status" value="1"/>
</dbReference>
<reference evidence="3" key="1">
    <citation type="submission" date="2020-06" db="EMBL/GenBank/DDBJ databases">
        <authorList>
            <person name="Li T."/>
            <person name="Hu X."/>
            <person name="Zhang T."/>
            <person name="Song X."/>
            <person name="Zhang H."/>
            <person name="Dai N."/>
            <person name="Sheng W."/>
            <person name="Hou X."/>
            <person name="Wei L."/>
        </authorList>
    </citation>
    <scope>NUCLEOTIDE SEQUENCE</scope>
    <source>
        <strain evidence="3">K16</strain>
        <tissue evidence="3">Leaf</tissue>
    </source>
</reference>